<comment type="caution">
    <text evidence="1">The sequence shown here is derived from an EMBL/GenBank/DDBJ whole genome shotgun (WGS) entry which is preliminary data.</text>
</comment>
<dbReference type="Proteomes" id="UP000004810">
    <property type="component" value="Unassembled WGS sequence"/>
</dbReference>
<evidence type="ECO:0000313" key="2">
    <source>
        <dbReference type="Proteomes" id="UP000004810"/>
    </source>
</evidence>
<sequence length="64" mass="7359">MVVVKHITVVEDNVAKQITKTKGNREQFMNENEKIDLVTDDIPTYDSFNGEIENNMIVHLSTDH</sequence>
<dbReference type="EMBL" id="ADBV01023884">
    <property type="protein sequence ID" value="EJW70044.1"/>
    <property type="molecule type" value="Genomic_DNA"/>
</dbReference>
<protein>
    <submittedName>
        <fullName evidence="1">Uncharacterized protein</fullName>
    </submittedName>
</protein>
<accession>J9E3W6</accession>
<name>J9E3W6_WUCBA</name>
<organism evidence="1 2">
    <name type="scientific">Wuchereria bancrofti</name>
    <dbReference type="NCBI Taxonomy" id="6293"/>
    <lineage>
        <taxon>Eukaryota</taxon>
        <taxon>Metazoa</taxon>
        <taxon>Ecdysozoa</taxon>
        <taxon>Nematoda</taxon>
        <taxon>Chromadorea</taxon>
        <taxon>Rhabditida</taxon>
        <taxon>Spirurina</taxon>
        <taxon>Spiruromorpha</taxon>
        <taxon>Filarioidea</taxon>
        <taxon>Onchocercidae</taxon>
        <taxon>Wuchereria</taxon>
    </lineage>
</organism>
<dbReference type="AlphaFoldDB" id="J9E3W6"/>
<reference evidence="2" key="1">
    <citation type="submission" date="2012-08" db="EMBL/GenBank/DDBJ databases">
        <title>The Genome Sequence of Wuchereria bancrofti.</title>
        <authorList>
            <person name="Nutman T.B."/>
            <person name="Fink D.L."/>
            <person name="Russ C."/>
            <person name="Young S."/>
            <person name="Zeng Q."/>
            <person name="Koehrsen M."/>
            <person name="Alvarado L."/>
            <person name="Berlin A."/>
            <person name="Chapman S.B."/>
            <person name="Chen Z."/>
            <person name="Freedman E."/>
            <person name="Gellesch M."/>
            <person name="Goldberg J."/>
            <person name="Griggs A."/>
            <person name="Gujja S."/>
            <person name="Heilman E.R."/>
            <person name="Heiman D."/>
            <person name="Hepburn T."/>
            <person name="Howarth C."/>
            <person name="Jen D."/>
            <person name="Larson L."/>
            <person name="Lewis B."/>
            <person name="Mehta T."/>
            <person name="Park D."/>
            <person name="Pearson M."/>
            <person name="Roberts A."/>
            <person name="Saif S."/>
            <person name="Shea T."/>
            <person name="Shenoy N."/>
            <person name="Sisk P."/>
            <person name="Stolte C."/>
            <person name="Sykes S."/>
            <person name="Walk T."/>
            <person name="White J."/>
            <person name="Yandava C."/>
            <person name="Haas B."/>
            <person name="Henn M.R."/>
            <person name="Nusbaum C."/>
            <person name="Birren B."/>
        </authorList>
    </citation>
    <scope>NUCLEOTIDE SEQUENCE [LARGE SCALE GENOMIC DNA]</scope>
    <source>
        <strain evidence="2">NA</strain>
    </source>
</reference>
<proteinExistence type="predicted"/>
<gene>
    <name evidence="1" type="ORF">WUBG_19046</name>
</gene>
<evidence type="ECO:0000313" key="1">
    <source>
        <dbReference type="EMBL" id="EJW70044.1"/>
    </source>
</evidence>